<dbReference type="Pfam" id="PF13185">
    <property type="entry name" value="GAF_2"/>
    <property type="match status" value="1"/>
</dbReference>
<dbReference type="InterPro" id="IPR035965">
    <property type="entry name" value="PAS-like_dom_sf"/>
</dbReference>
<accession>A0A3N1GPB8</accession>
<dbReference type="CDD" id="cd00075">
    <property type="entry name" value="HATPase"/>
    <property type="match status" value="1"/>
</dbReference>
<dbReference type="SUPFAM" id="SSF55785">
    <property type="entry name" value="PYP-like sensor domain (PAS domain)"/>
    <property type="match status" value="2"/>
</dbReference>
<keyword evidence="4" id="KW-0597">Phosphoprotein</keyword>
<dbReference type="InterPro" id="IPR003018">
    <property type="entry name" value="GAF"/>
</dbReference>
<dbReference type="EMBL" id="RJKL01000001">
    <property type="protein sequence ID" value="ROP32082.1"/>
    <property type="molecule type" value="Genomic_DNA"/>
</dbReference>
<dbReference type="PROSITE" id="PS50109">
    <property type="entry name" value="HIS_KIN"/>
    <property type="match status" value="1"/>
</dbReference>
<dbReference type="SMART" id="SM00091">
    <property type="entry name" value="PAS"/>
    <property type="match status" value="2"/>
</dbReference>
<dbReference type="Gene3D" id="3.30.565.10">
    <property type="entry name" value="Histidine kinase-like ATPase, C-terminal domain"/>
    <property type="match status" value="1"/>
</dbReference>
<organism evidence="10 11">
    <name type="scientific">Couchioplanes caeruleus</name>
    <dbReference type="NCBI Taxonomy" id="56438"/>
    <lineage>
        <taxon>Bacteria</taxon>
        <taxon>Bacillati</taxon>
        <taxon>Actinomycetota</taxon>
        <taxon>Actinomycetes</taxon>
        <taxon>Micromonosporales</taxon>
        <taxon>Micromonosporaceae</taxon>
        <taxon>Couchioplanes</taxon>
    </lineage>
</organism>
<dbReference type="InterPro" id="IPR013767">
    <property type="entry name" value="PAS_fold"/>
</dbReference>
<dbReference type="SUPFAM" id="SSF55874">
    <property type="entry name" value="ATPase domain of HSP90 chaperone/DNA topoisomerase II/histidine kinase"/>
    <property type="match status" value="1"/>
</dbReference>
<evidence type="ECO:0000313" key="11">
    <source>
        <dbReference type="Proteomes" id="UP000271683"/>
    </source>
</evidence>
<evidence type="ECO:0000259" key="9">
    <source>
        <dbReference type="PROSITE" id="PS50112"/>
    </source>
</evidence>
<dbReference type="SUPFAM" id="SSF55781">
    <property type="entry name" value="GAF domain-like"/>
    <property type="match status" value="2"/>
</dbReference>
<keyword evidence="5" id="KW-0808">Transferase</keyword>
<dbReference type="InterPro" id="IPR003594">
    <property type="entry name" value="HATPase_dom"/>
</dbReference>
<evidence type="ECO:0000256" key="2">
    <source>
        <dbReference type="ARBA" id="ARBA00004236"/>
    </source>
</evidence>
<keyword evidence="7" id="KW-0902">Two-component regulatory system</keyword>
<dbReference type="NCBIfam" id="TIGR00229">
    <property type="entry name" value="sensory_box"/>
    <property type="match status" value="1"/>
</dbReference>
<feature type="domain" description="Histidine kinase" evidence="8">
    <location>
        <begin position="616"/>
        <end position="828"/>
    </location>
</feature>
<evidence type="ECO:0000256" key="5">
    <source>
        <dbReference type="ARBA" id="ARBA00022679"/>
    </source>
</evidence>
<dbReference type="PROSITE" id="PS50112">
    <property type="entry name" value="PAS"/>
    <property type="match status" value="1"/>
</dbReference>
<evidence type="ECO:0000256" key="1">
    <source>
        <dbReference type="ARBA" id="ARBA00000085"/>
    </source>
</evidence>
<dbReference type="Proteomes" id="UP000271683">
    <property type="component" value="Unassembled WGS sequence"/>
</dbReference>
<dbReference type="InterPro" id="IPR036097">
    <property type="entry name" value="HisK_dim/P_sf"/>
</dbReference>
<name>A0A3N1GPB8_9ACTN</name>
<dbReference type="Pfam" id="PF00989">
    <property type="entry name" value="PAS"/>
    <property type="match status" value="1"/>
</dbReference>
<proteinExistence type="predicted"/>
<protein>
    <recommendedName>
        <fullName evidence="3">histidine kinase</fullName>
        <ecNumber evidence="3">2.7.13.3</ecNumber>
    </recommendedName>
</protein>
<dbReference type="Gene3D" id="3.30.450.20">
    <property type="entry name" value="PAS domain"/>
    <property type="match status" value="2"/>
</dbReference>
<dbReference type="SUPFAM" id="SSF47384">
    <property type="entry name" value="Homodimeric domain of signal transducing histidine kinase"/>
    <property type="match status" value="1"/>
</dbReference>
<dbReference type="EC" id="2.7.13.3" evidence="3"/>
<dbReference type="Pfam" id="PF01590">
    <property type="entry name" value="GAF"/>
    <property type="match status" value="1"/>
</dbReference>
<dbReference type="SMART" id="SM00387">
    <property type="entry name" value="HATPase_c"/>
    <property type="match status" value="1"/>
</dbReference>
<dbReference type="GO" id="GO:0006355">
    <property type="term" value="P:regulation of DNA-templated transcription"/>
    <property type="evidence" value="ECO:0007669"/>
    <property type="project" value="InterPro"/>
</dbReference>
<dbReference type="PRINTS" id="PR00344">
    <property type="entry name" value="BCTRLSENSOR"/>
</dbReference>
<dbReference type="GO" id="GO:0005886">
    <property type="term" value="C:plasma membrane"/>
    <property type="evidence" value="ECO:0007669"/>
    <property type="project" value="UniProtKB-SubCell"/>
</dbReference>
<comment type="subcellular location">
    <subcellularLocation>
        <location evidence="2">Cell membrane</location>
    </subcellularLocation>
</comment>
<reference evidence="10 11" key="1">
    <citation type="submission" date="2018-11" db="EMBL/GenBank/DDBJ databases">
        <title>Sequencing the genomes of 1000 actinobacteria strains.</title>
        <authorList>
            <person name="Klenk H.-P."/>
        </authorList>
    </citation>
    <scope>NUCLEOTIDE SEQUENCE [LARGE SCALE GENOMIC DNA]</scope>
    <source>
        <strain evidence="10 11">DSM 43634</strain>
    </source>
</reference>
<dbReference type="InterPro" id="IPR003661">
    <property type="entry name" value="HisK_dim/P_dom"/>
</dbReference>
<comment type="catalytic activity">
    <reaction evidence="1">
        <text>ATP + protein L-histidine = ADP + protein N-phospho-L-histidine.</text>
        <dbReference type="EC" id="2.7.13.3"/>
    </reaction>
</comment>
<dbReference type="InterPro" id="IPR004358">
    <property type="entry name" value="Sig_transdc_His_kin-like_C"/>
</dbReference>
<gene>
    <name evidence="10" type="ORF">EDD30_5012</name>
</gene>
<evidence type="ECO:0000256" key="4">
    <source>
        <dbReference type="ARBA" id="ARBA00022553"/>
    </source>
</evidence>
<dbReference type="FunFam" id="3.30.565.10:FF:000006">
    <property type="entry name" value="Sensor histidine kinase WalK"/>
    <property type="match status" value="1"/>
</dbReference>
<dbReference type="PANTHER" id="PTHR43547:SF2">
    <property type="entry name" value="HYBRID SIGNAL TRANSDUCTION HISTIDINE KINASE C"/>
    <property type="match status" value="1"/>
</dbReference>
<evidence type="ECO:0000256" key="6">
    <source>
        <dbReference type="ARBA" id="ARBA00022777"/>
    </source>
</evidence>
<dbReference type="InterPro" id="IPR005467">
    <property type="entry name" value="His_kinase_dom"/>
</dbReference>
<dbReference type="Pfam" id="PF02518">
    <property type="entry name" value="HATPase_c"/>
    <property type="match status" value="1"/>
</dbReference>
<dbReference type="InterPro" id="IPR036890">
    <property type="entry name" value="HATPase_C_sf"/>
</dbReference>
<evidence type="ECO:0000256" key="3">
    <source>
        <dbReference type="ARBA" id="ARBA00012438"/>
    </source>
</evidence>
<dbReference type="InterPro" id="IPR000014">
    <property type="entry name" value="PAS"/>
</dbReference>
<evidence type="ECO:0000313" key="10">
    <source>
        <dbReference type="EMBL" id="ROP32082.1"/>
    </source>
</evidence>
<dbReference type="Gene3D" id="1.10.287.130">
    <property type="match status" value="1"/>
</dbReference>
<feature type="domain" description="PAS" evidence="9">
    <location>
        <begin position="183"/>
        <end position="230"/>
    </location>
</feature>
<sequence length="837" mass="90677">MVKVDQAVLADPVRLKAVELSKRLLPVLPMPVDEIARLAARLTGAPMAVVTLVGSEEEFFAGTYALPETLGSRGKRLPLEYSLCKYVVSSDHLLGVEDMRASDDPELCEHLLTREYGVRAFLSVPVRDTEDRPVGSLTVLDTEVRGWTDEHSATLLEIEHLLRPPAGWTALPAAVDGLDSAALLDSVPQALLAVDANGIIVGFNRAAEDLLGFTAAEVRGCSLDDCIHPDYDHQPIGAALDRLFAAAPTRPVRRQVRLRHRDGRRLLTEVALTVVRGSAGALACVLITDLTGSKAVEERADHNASFLNALLDSLSVGVVACDAAGGLVVMNRALREVYGLPATSDLPTDYATAIGRFLYDSDNKPLPWRSAPLMRACAGEYVRDTDIFIAVPGHRNRTFSVTAQPIVTPDGRRTGAVAVSHEVTAVRRVERFRACHEAVELALKSAASIADATPSVLQAVVTTLGWSAAELYLVDEITGQLHTVGHWNGTAMDIEDFFGHTPVKGAGATGRVWKTGQPFWIREIGEATMLRSPFERERVEICLRSGIHSVLAVPVSDGRSLLGVLTCYAGAAEHHEDMLTVLLDGVAAQIGIFVALRRAEELSRQLGRMQDDFISLVGHELRTPLTAITAYAGMLADDYSEDDEGRAMVQSIERNAAELQTIVATLLDLAGLDSGHLNLNIRRVDLTTIIAECEAASHHHDVRFHTDMPDAVTIDGDPDRLRQVVQDLLDNAAKYSPGGSDVHVSLETDGQMAELCVSDEGIGTPRDERERVFDRFYRGSNVRHHGTNGSGLGLSRARTIVHLHGGTIQLLDNEPTGTVAVVRLPHEQDAALTVRRL</sequence>
<dbReference type="Pfam" id="PF13188">
    <property type="entry name" value="PAS_8"/>
    <property type="match status" value="1"/>
</dbReference>
<evidence type="ECO:0000256" key="7">
    <source>
        <dbReference type="ARBA" id="ARBA00023012"/>
    </source>
</evidence>
<dbReference type="GO" id="GO:0000155">
    <property type="term" value="F:phosphorelay sensor kinase activity"/>
    <property type="evidence" value="ECO:0007669"/>
    <property type="project" value="InterPro"/>
</dbReference>
<evidence type="ECO:0000259" key="8">
    <source>
        <dbReference type="PROSITE" id="PS50109"/>
    </source>
</evidence>
<comment type="caution">
    <text evidence="10">The sequence shown here is derived from an EMBL/GenBank/DDBJ whole genome shotgun (WGS) entry which is preliminary data.</text>
</comment>
<dbReference type="SMART" id="SM00388">
    <property type="entry name" value="HisKA"/>
    <property type="match status" value="1"/>
</dbReference>
<dbReference type="SMART" id="SM00065">
    <property type="entry name" value="GAF"/>
    <property type="match status" value="2"/>
</dbReference>
<dbReference type="CDD" id="cd00130">
    <property type="entry name" value="PAS"/>
    <property type="match status" value="1"/>
</dbReference>
<keyword evidence="6" id="KW-0418">Kinase</keyword>
<dbReference type="CDD" id="cd00082">
    <property type="entry name" value="HisKA"/>
    <property type="match status" value="1"/>
</dbReference>
<dbReference type="InterPro" id="IPR029016">
    <property type="entry name" value="GAF-like_dom_sf"/>
</dbReference>
<dbReference type="PANTHER" id="PTHR43547">
    <property type="entry name" value="TWO-COMPONENT HISTIDINE KINASE"/>
    <property type="match status" value="1"/>
</dbReference>
<dbReference type="Gene3D" id="3.30.450.40">
    <property type="match status" value="2"/>
</dbReference>
<dbReference type="AlphaFoldDB" id="A0A3N1GPB8"/>
<dbReference type="Pfam" id="PF00512">
    <property type="entry name" value="HisKA"/>
    <property type="match status" value="1"/>
</dbReference>